<proteinExistence type="predicted"/>
<dbReference type="InterPro" id="IPR049921">
    <property type="entry name" value="DotM-like"/>
</dbReference>
<evidence type="ECO:0000256" key="1">
    <source>
        <dbReference type="SAM" id="Phobius"/>
    </source>
</evidence>
<dbReference type="Pfam" id="PF23127">
    <property type="entry name" value="DotM_C"/>
    <property type="match status" value="1"/>
</dbReference>
<gene>
    <name evidence="3" type="ORF">LMG23994_01653</name>
</gene>
<reference evidence="3 4" key="1">
    <citation type="submission" date="2021-08" db="EMBL/GenBank/DDBJ databases">
        <authorList>
            <person name="Peeters C."/>
        </authorList>
    </citation>
    <scope>NUCLEOTIDE SEQUENCE [LARGE SCALE GENOMIC DNA]</scope>
    <source>
        <strain evidence="3 4">LMG 23994</strain>
    </source>
</reference>
<evidence type="ECO:0000259" key="2">
    <source>
        <dbReference type="Pfam" id="PF23127"/>
    </source>
</evidence>
<dbReference type="NCBIfam" id="NF033890">
    <property type="entry name" value="DotM_IcmP_IVB"/>
    <property type="match status" value="1"/>
</dbReference>
<dbReference type="EMBL" id="CAJZAF010000007">
    <property type="protein sequence ID" value="CAG9169767.1"/>
    <property type="molecule type" value="Genomic_DNA"/>
</dbReference>
<organism evidence="3 4">
    <name type="scientific">Cupriavidus pinatubonensis</name>
    <dbReference type="NCBI Taxonomy" id="248026"/>
    <lineage>
        <taxon>Bacteria</taxon>
        <taxon>Pseudomonadati</taxon>
        <taxon>Pseudomonadota</taxon>
        <taxon>Betaproteobacteria</taxon>
        <taxon>Burkholderiales</taxon>
        <taxon>Burkholderiaceae</taxon>
        <taxon>Cupriavidus</taxon>
    </lineage>
</organism>
<sequence length="380" mass="42614">MTPAKNHNTDNELLWLLGGVFLLVVAAWLFGHEKISAFVMKVRGIESYLLIFDGEARDAIKEWIATTHPRDATLLELWQSGIVAGRSLRWAVLLIVTGLFGYLVYRSPERGTKYTRVYTTETLAQQEAQVWPVIRPVLGQNIIDIPLNDPINGMRQLPRDYGRRLGFIVPIAGLGEKENPENIELLDDRSALRLDRARAVFAKQLGKVWQGVPALKGYERALFAACAAQINNDNKLAQAIINDLALSYVRAREKKDATLINSLRAQKALHEYGNSKPVKRIVGRHAYTRTVLLSMLSASRQCGVMPAAWFRWLKTVDRVTWYVLNDLGLEVASVEAAGVRAHWMAETIAQTPIVNPMIEPAMVGLQTYLGETLDVEEDDD</sequence>
<feature type="domain" description="DotM C-terminal cytoplasmic" evidence="2">
    <location>
        <begin position="195"/>
        <end position="366"/>
    </location>
</feature>
<keyword evidence="1" id="KW-0812">Transmembrane</keyword>
<name>A0ABM8WQN5_9BURK</name>
<feature type="transmembrane region" description="Helical" evidence="1">
    <location>
        <begin position="88"/>
        <end position="105"/>
    </location>
</feature>
<evidence type="ECO:0000313" key="4">
    <source>
        <dbReference type="Proteomes" id="UP000701702"/>
    </source>
</evidence>
<accession>A0ABM8WQN5</accession>
<feature type="transmembrane region" description="Helical" evidence="1">
    <location>
        <begin position="13"/>
        <end position="31"/>
    </location>
</feature>
<comment type="caution">
    <text evidence="3">The sequence shown here is derived from an EMBL/GenBank/DDBJ whole genome shotgun (WGS) entry which is preliminary data.</text>
</comment>
<dbReference type="Proteomes" id="UP000701702">
    <property type="component" value="Unassembled WGS sequence"/>
</dbReference>
<evidence type="ECO:0000313" key="3">
    <source>
        <dbReference type="EMBL" id="CAG9169767.1"/>
    </source>
</evidence>
<keyword evidence="1" id="KW-0472">Membrane</keyword>
<dbReference type="InterPro" id="IPR056464">
    <property type="entry name" value="DotM_C"/>
</dbReference>
<keyword evidence="1" id="KW-1133">Transmembrane helix</keyword>
<dbReference type="RefSeq" id="WP_224001222.1">
    <property type="nucleotide sequence ID" value="NZ_CAJZAF010000007.1"/>
</dbReference>
<protein>
    <recommendedName>
        <fullName evidence="2">DotM C-terminal cytoplasmic domain-containing protein</fullName>
    </recommendedName>
</protein>
<keyword evidence="4" id="KW-1185">Reference proteome</keyword>